<organism evidence="1 2">
    <name type="scientific">Durusdinium trenchii</name>
    <dbReference type="NCBI Taxonomy" id="1381693"/>
    <lineage>
        <taxon>Eukaryota</taxon>
        <taxon>Sar</taxon>
        <taxon>Alveolata</taxon>
        <taxon>Dinophyceae</taxon>
        <taxon>Suessiales</taxon>
        <taxon>Symbiodiniaceae</taxon>
        <taxon>Durusdinium</taxon>
    </lineage>
</organism>
<protein>
    <submittedName>
        <fullName evidence="1">ADP-ribosylation factor</fullName>
    </submittedName>
</protein>
<sequence length="153" mass="16844">KCLDIITFQKGLDRGRSCATCDDVAKMACHGQGHCHTVSSTMAAFLFPFAQVLGLDVKYRGGYSWGGVNMGEPADETVEVADSPERHQWLEVTLRPSLQSYVCDLWVADAVGNDALKWPISEAYQNRLYPNGSFNIGQQSCPEEATDLDLPEL</sequence>
<evidence type="ECO:0000313" key="2">
    <source>
        <dbReference type="Proteomes" id="UP001642464"/>
    </source>
</evidence>
<accession>A0ABP0SME3</accession>
<reference evidence="1 2" key="1">
    <citation type="submission" date="2024-02" db="EMBL/GenBank/DDBJ databases">
        <authorList>
            <person name="Chen Y."/>
            <person name="Shah S."/>
            <person name="Dougan E. K."/>
            <person name="Thang M."/>
            <person name="Chan C."/>
        </authorList>
    </citation>
    <scope>NUCLEOTIDE SEQUENCE [LARGE SCALE GENOMIC DNA]</scope>
</reference>
<evidence type="ECO:0000313" key="1">
    <source>
        <dbReference type="EMBL" id="CAK9113537.1"/>
    </source>
</evidence>
<feature type="non-terminal residue" evidence="1">
    <location>
        <position position="1"/>
    </location>
</feature>
<keyword evidence="2" id="KW-1185">Reference proteome</keyword>
<dbReference type="Proteomes" id="UP001642464">
    <property type="component" value="Unassembled WGS sequence"/>
</dbReference>
<proteinExistence type="predicted"/>
<dbReference type="EMBL" id="CAXAMM010044168">
    <property type="protein sequence ID" value="CAK9113537.1"/>
    <property type="molecule type" value="Genomic_DNA"/>
</dbReference>
<gene>
    <name evidence="1" type="ORF">SCF082_LOCUS52630</name>
</gene>
<name>A0ABP0SME3_9DINO</name>
<comment type="caution">
    <text evidence="1">The sequence shown here is derived from an EMBL/GenBank/DDBJ whole genome shotgun (WGS) entry which is preliminary data.</text>
</comment>